<protein>
    <submittedName>
        <fullName evidence="9">NADPH oxidase 3</fullName>
    </submittedName>
</protein>
<dbReference type="GO" id="GO:0043020">
    <property type="term" value="C:NADPH oxidase complex"/>
    <property type="evidence" value="ECO:0007669"/>
    <property type="project" value="TreeGrafter"/>
</dbReference>
<dbReference type="PANTHER" id="PTHR11972:SF12">
    <property type="entry name" value="NADPH OXIDASE 3"/>
    <property type="match status" value="1"/>
</dbReference>
<reference evidence="9" key="5">
    <citation type="submission" date="2025-09" db="UniProtKB">
        <authorList>
            <consortium name="Ensembl"/>
        </authorList>
    </citation>
    <scope>IDENTIFICATION</scope>
</reference>
<evidence type="ECO:0000313" key="9">
    <source>
        <dbReference type="Ensembl" id="ENSCMIP00000012392.1"/>
    </source>
</evidence>
<dbReference type="InterPro" id="IPR017927">
    <property type="entry name" value="FAD-bd_FR_type"/>
</dbReference>
<dbReference type="Gene3D" id="2.40.30.10">
    <property type="entry name" value="Translation factors"/>
    <property type="match status" value="1"/>
</dbReference>
<dbReference type="GO" id="GO:0016175">
    <property type="term" value="F:superoxide-generating NAD(P)H oxidase activity"/>
    <property type="evidence" value="ECO:0007669"/>
    <property type="project" value="TreeGrafter"/>
</dbReference>
<dbReference type="Pfam" id="PF08030">
    <property type="entry name" value="NAD_binding_6"/>
    <property type="match status" value="1"/>
</dbReference>
<dbReference type="PRINTS" id="PR00466">
    <property type="entry name" value="GP91PHOX"/>
</dbReference>
<keyword evidence="5 7" id="KW-0472">Membrane</keyword>
<organism evidence="9 10">
    <name type="scientific">Callorhinchus milii</name>
    <name type="common">Ghost shark</name>
    <dbReference type="NCBI Taxonomy" id="7868"/>
    <lineage>
        <taxon>Eukaryota</taxon>
        <taxon>Metazoa</taxon>
        <taxon>Chordata</taxon>
        <taxon>Craniata</taxon>
        <taxon>Vertebrata</taxon>
        <taxon>Chondrichthyes</taxon>
        <taxon>Holocephali</taxon>
        <taxon>Chimaeriformes</taxon>
        <taxon>Callorhinchidae</taxon>
        <taxon>Callorhinchus</taxon>
    </lineage>
</organism>
<evidence type="ECO:0000256" key="5">
    <source>
        <dbReference type="ARBA" id="ARBA00023136"/>
    </source>
</evidence>
<dbReference type="Proteomes" id="UP000314986">
    <property type="component" value="Unassembled WGS sequence"/>
</dbReference>
<dbReference type="GO" id="GO:0042554">
    <property type="term" value="P:superoxide anion generation"/>
    <property type="evidence" value="ECO:0007669"/>
    <property type="project" value="TreeGrafter"/>
</dbReference>
<evidence type="ECO:0000256" key="2">
    <source>
        <dbReference type="ARBA" id="ARBA00022692"/>
    </source>
</evidence>
<dbReference type="InterPro" id="IPR039261">
    <property type="entry name" value="FNR_nucleotide-bd"/>
</dbReference>
<feature type="domain" description="FAD-binding FR-type" evidence="8">
    <location>
        <begin position="256"/>
        <end position="369"/>
    </location>
</feature>
<comment type="subcellular location">
    <subcellularLocation>
        <location evidence="1">Membrane</location>
        <topology evidence="1">Multi-pass membrane protein</topology>
    </subcellularLocation>
</comment>
<evidence type="ECO:0000313" key="10">
    <source>
        <dbReference type="Proteomes" id="UP000314986"/>
    </source>
</evidence>
<dbReference type="PROSITE" id="PS51384">
    <property type="entry name" value="FAD_FR"/>
    <property type="match status" value="1"/>
</dbReference>
<dbReference type="CDD" id="cd06186">
    <property type="entry name" value="NOX_Duox_like_FAD_NADP"/>
    <property type="match status" value="1"/>
</dbReference>
<dbReference type="InterPro" id="IPR013121">
    <property type="entry name" value="Fe_red_NAD-bd_6"/>
</dbReference>
<evidence type="ECO:0000256" key="7">
    <source>
        <dbReference type="SAM" id="Phobius"/>
    </source>
</evidence>
<feature type="transmembrane region" description="Helical" evidence="7">
    <location>
        <begin position="142"/>
        <end position="164"/>
    </location>
</feature>
<feature type="transmembrane region" description="Helical" evidence="7">
    <location>
        <begin position="176"/>
        <end position="197"/>
    </location>
</feature>
<evidence type="ECO:0000256" key="1">
    <source>
        <dbReference type="ARBA" id="ARBA00004141"/>
    </source>
</evidence>
<reference evidence="10" key="3">
    <citation type="journal article" date="2014" name="Nature">
        <title>Elephant shark genome provides unique insights into gnathostome evolution.</title>
        <authorList>
            <consortium name="International Elephant Shark Genome Sequencing Consortium"/>
            <person name="Venkatesh B."/>
            <person name="Lee A.P."/>
            <person name="Ravi V."/>
            <person name="Maurya A.K."/>
            <person name="Lian M.M."/>
            <person name="Swann J.B."/>
            <person name="Ohta Y."/>
            <person name="Flajnik M.F."/>
            <person name="Sutoh Y."/>
            <person name="Kasahara M."/>
            <person name="Hoon S."/>
            <person name="Gangu V."/>
            <person name="Roy S.W."/>
            <person name="Irimia M."/>
            <person name="Korzh V."/>
            <person name="Kondrychyn I."/>
            <person name="Lim Z.W."/>
            <person name="Tay B.H."/>
            <person name="Tohari S."/>
            <person name="Kong K.W."/>
            <person name="Ho S."/>
            <person name="Lorente-Galdos B."/>
            <person name="Quilez J."/>
            <person name="Marques-Bonet T."/>
            <person name="Raney B.J."/>
            <person name="Ingham P.W."/>
            <person name="Tay A."/>
            <person name="Hillier L.W."/>
            <person name="Minx P."/>
            <person name="Boehm T."/>
            <person name="Wilson R.K."/>
            <person name="Brenner S."/>
            <person name="Warren W.C."/>
        </authorList>
    </citation>
    <scope>NUCLEOTIDE SEQUENCE [LARGE SCALE GENOMIC DNA]</scope>
</reference>
<comment type="catalytic activity">
    <reaction evidence="6">
        <text>NADPH + 2 O2 = 2 superoxide + NADP(+) + H(+)</text>
        <dbReference type="Rhea" id="RHEA:63180"/>
        <dbReference type="ChEBI" id="CHEBI:15378"/>
        <dbReference type="ChEBI" id="CHEBI:15379"/>
        <dbReference type="ChEBI" id="CHEBI:18421"/>
        <dbReference type="ChEBI" id="CHEBI:57783"/>
        <dbReference type="ChEBI" id="CHEBI:58349"/>
    </reaction>
</comment>
<dbReference type="InterPro" id="IPR013112">
    <property type="entry name" value="FAD-bd_8"/>
</dbReference>
<keyword evidence="2 7" id="KW-0812">Transmembrane</keyword>
<accession>A0A4W3HB62</accession>
<dbReference type="Gene3D" id="3.40.50.80">
    <property type="entry name" value="Nucleotide-binding domain of ferredoxin-NADP reductase (FNR) module"/>
    <property type="match status" value="1"/>
</dbReference>
<dbReference type="InterPro" id="IPR050369">
    <property type="entry name" value="RBOH/FRE"/>
</dbReference>
<dbReference type="STRING" id="7868.ENSCMIP00000012392"/>
<feature type="transmembrane region" description="Helical" evidence="7">
    <location>
        <begin position="77"/>
        <end position="95"/>
    </location>
</feature>
<evidence type="ECO:0000259" key="8">
    <source>
        <dbReference type="PROSITE" id="PS51384"/>
    </source>
</evidence>
<dbReference type="SUPFAM" id="SSF52343">
    <property type="entry name" value="Ferredoxin reductase-like, C-terminal NADP-linked domain"/>
    <property type="match status" value="1"/>
</dbReference>
<evidence type="ECO:0000256" key="6">
    <source>
        <dbReference type="ARBA" id="ARBA00049908"/>
    </source>
</evidence>
<keyword evidence="10" id="KW-1185">Reference proteome</keyword>
<dbReference type="PANTHER" id="PTHR11972">
    <property type="entry name" value="NADPH OXIDASE"/>
    <property type="match status" value="1"/>
</dbReference>
<dbReference type="SUPFAM" id="SSF63380">
    <property type="entry name" value="Riboflavin synthase domain-like"/>
    <property type="match status" value="1"/>
</dbReference>
<dbReference type="AlphaFoldDB" id="A0A4W3HB62"/>
<keyword evidence="4" id="KW-0560">Oxidoreductase</keyword>
<dbReference type="Ensembl" id="ENSCMIT00000012680.1">
    <property type="protein sequence ID" value="ENSCMIP00000012392.1"/>
    <property type="gene ID" value="ENSCMIG00000006278.1"/>
</dbReference>
<gene>
    <name evidence="9" type="primary">LOC103186454</name>
</gene>
<reference evidence="9" key="4">
    <citation type="submission" date="2025-08" db="UniProtKB">
        <authorList>
            <consortium name="Ensembl"/>
        </authorList>
    </citation>
    <scope>IDENTIFICATION</scope>
</reference>
<reference evidence="10" key="2">
    <citation type="journal article" date="2007" name="PLoS Biol.">
        <title>Survey sequencing and comparative analysis of the elephant shark (Callorhinchus milii) genome.</title>
        <authorList>
            <person name="Venkatesh B."/>
            <person name="Kirkness E.F."/>
            <person name="Loh Y.H."/>
            <person name="Halpern A.L."/>
            <person name="Lee A.P."/>
            <person name="Johnson J."/>
            <person name="Dandona N."/>
            <person name="Viswanathan L.D."/>
            <person name="Tay A."/>
            <person name="Venter J.C."/>
            <person name="Strausberg R.L."/>
            <person name="Brenner S."/>
        </authorList>
    </citation>
    <scope>NUCLEOTIDE SEQUENCE [LARGE SCALE GENOMIC DNA]</scope>
</reference>
<sequence>AFLFVSTFLLYERGEAYIYTRSTLAWARASAMCLNFNCLLILLPVSRNLISFFRASWSCCRSNVRRYLDKTITFHRMVGYMIVLHTVIHIIAHLFNIERYHRSYSPGAMENLQIRLSTIGQNCSEEYLNPIRTYNTNPVKELLSSIAGISGIIITMALILMVTSSTEFIIKSFYEVFWFTHHLFIIFFIGLAIHGVGRIVRGQTSESLRDHNVTYCKDHQKEWGDIPQCPIPQFVGNEPVAWKWIVGPLFFYICEKLIRFCRSMQNVVITKVIVHPSRVLELQMKKHGFHSHPGQYIFLQCPAISHFQWHPFTLTSAPEEEHFSVHIRTVGDWTIALYEACGANKKVFQEAWTMPRVAVDGPFGTASKDMFYYEVSVFIAAGIGVTPFASVLKSIWYKYNDLKMTMKVYFYWICRDTNAFEWFVDLLQSLEAQMIEIGKSGFLSYHIFLTGWDEFQAAHIAMHFKGNQDVITGLKQKTFYGRPNWNKEFKHFAVETGCLCEKEEKWRAIWCQSVFKSCLSLVPSAPPSVAVPSATTLQNSGTLSLNQPLPPHFQNPTEDLLFYDCAFLG</sequence>
<dbReference type="InterPro" id="IPR000778">
    <property type="entry name" value="Cyt_b245_heavy_chain"/>
</dbReference>
<keyword evidence="3 7" id="KW-1133">Transmembrane helix</keyword>
<evidence type="ECO:0000256" key="4">
    <source>
        <dbReference type="ARBA" id="ARBA00023002"/>
    </source>
</evidence>
<name>A0A4W3HB62_CALMI</name>
<reference evidence="10" key="1">
    <citation type="journal article" date="2006" name="Science">
        <title>Ancient noncoding elements conserved in the human genome.</title>
        <authorList>
            <person name="Venkatesh B."/>
            <person name="Kirkness E.F."/>
            <person name="Loh Y.H."/>
            <person name="Halpern A.L."/>
            <person name="Lee A.P."/>
            <person name="Johnson J."/>
            <person name="Dandona N."/>
            <person name="Viswanathan L.D."/>
            <person name="Tay A."/>
            <person name="Venter J.C."/>
            <person name="Strausberg R.L."/>
            <person name="Brenner S."/>
        </authorList>
    </citation>
    <scope>NUCLEOTIDE SEQUENCE [LARGE SCALE GENOMIC DNA]</scope>
</reference>
<dbReference type="Pfam" id="PF01794">
    <property type="entry name" value="Ferric_reduct"/>
    <property type="match status" value="1"/>
</dbReference>
<dbReference type="InParanoid" id="A0A4W3HB62"/>
<proteinExistence type="predicted"/>
<dbReference type="Pfam" id="PF08022">
    <property type="entry name" value="FAD_binding_8"/>
    <property type="match status" value="1"/>
</dbReference>
<dbReference type="GO" id="GO:0006952">
    <property type="term" value="P:defense response"/>
    <property type="evidence" value="ECO:0007669"/>
    <property type="project" value="TreeGrafter"/>
</dbReference>
<dbReference type="InterPro" id="IPR013130">
    <property type="entry name" value="Fe3_Rdtase_TM_dom"/>
</dbReference>
<dbReference type="InterPro" id="IPR017938">
    <property type="entry name" value="Riboflavin_synthase-like_b-brl"/>
</dbReference>
<evidence type="ECO:0000256" key="3">
    <source>
        <dbReference type="ARBA" id="ARBA00022989"/>
    </source>
</evidence>
<dbReference type="GeneTree" id="ENSGT00940000160501"/>
<dbReference type="FunFam" id="2.40.30.10:FF:000030">
    <property type="entry name" value="cytochrome b-245 heavy chain"/>
    <property type="match status" value="1"/>
</dbReference>